<gene>
    <name evidence="8" type="ORF">MAR_013277</name>
</gene>
<comment type="subcellular location">
    <subcellularLocation>
        <location evidence="1">Membrane</location>
        <topology evidence="1">Multi-pass membrane protein</topology>
    </subcellularLocation>
</comment>
<sequence length="108" mass="11997">MVPGNTVSNVAMIIPPFIGAYLLISYGILVLSLIGISIKVSLAMRYHTGFLSPLFEFHAWWHILAGIGTYLGIVFGADARLSVLGYKTKIKFWKRCFPYLVATDPLPH</sequence>
<reference evidence="8" key="1">
    <citation type="submission" date="2022-11" db="EMBL/GenBank/DDBJ databases">
        <title>Centuries of genome instability and evolution in soft-shell clam transmissible cancer (bioRxiv).</title>
        <authorList>
            <person name="Hart S.F.M."/>
            <person name="Yonemitsu M.A."/>
            <person name="Giersch R.M."/>
            <person name="Beal B.F."/>
            <person name="Arriagada G."/>
            <person name="Davis B.W."/>
            <person name="Ostrander E.A."/>
            <person name="Goff S.P."/>
            <person name="Metzger M.J."/>
        </authorList>
    </citation>
    <scope>NUCLEOTIDE SEQUENCE</scope>
    <source>
        <strain evidence="8">MELC-2E11</strain>
        <tissue evidence="8">Siphon/mantle</tissue>
    </source>
</reference>
<dbReference type="Proteomes" id="UP001164746">
    <property type="component" value="Chromosome 15"/>
</dbReference>
<evidence type="ECO:0000256" key="3">
    <source>
        <dbReference type="ARBA" id="ARBA00022692"/>
    </source>
</evidence>
<dbReference type="PANTHER" id="PTHR46187:SF3">
    <property type="entry name" value="ALKALINE CERAMIDASE 3"/>
    <property type="match status" value="1"/>
</dbReference>
<name>A0ABY7FZD7_MYAAR</name>
<keyword evidence="4 7" id="KW-0378">Hydrolase</keyword>
<comment type="function">
    <text evidence="7">Hydrolyzes the sphingolipid ceramide into sphingosine and free fatty acid.</text>
</comment>
<keyword evidence="5 7" id="KW-1133">Transmembrane helix</keyword>
<keyword evidence="9" id="KW-1185">Reference proteome</keyword>
<comment type="caution">
    <text evidence="7">Lacks conserved residue(s) required for the propagation of feature annotation.</text>
</comment>
<dbReference type="PANTHER" id="PTHR46187">
    <property type="entry name" value="ALKALINE CERAMIDASE 3"/>
    <property type="match status" value="1"/>
</dbReference>
<feature type="transmembrane region" description="Helical" evidence="7">
    <location>
        <begin position="12"/>
        <end position="38"/>
    </location>
</feature>
<proteinExistence type="inferred from homology"/>
<evidence type="ECO:0000313" key="8">
    <source>
        <dbReference type="EMBL" id="WAR27573.1"/>
    </source>
</evidence>
<evidence type="ECO:0000256" key="6">
    <source>
        <dbReference type="ARBA" id="ARBA00023136"/>
    </source>
</evidence>
<accession>A0ABY7FZD7</accession>
<evidence type="ECO:0000313" key="9">
    <source>
        <dbReference type="Proteomes" id="UP001164746"/>
    </source>
</evidence>
<evidence type="ECO:0000256" key="5">
    <source>
        <dbReference type="ARBA" id="ARBA00022989"/>
    </source>
</evidence>
<dbReference type="InterPro" id="IPR008901">
    <property type="entry name" value="ACER"/>
</dbReference>
<evidence type="ECO:0000256" key="1">
    <source>
        <dbReference type="ARBA" id="ARBA00004141"/>
    </source>
</evidence>
<comment type="similarity">
    <text evidence="2 7">Belongs to the alkaline ceramidase family.</text>
</comment>
<evidence type="ECO:0000256" key="7">
    <source>
        <dbReference type="RuleBase" id="RU364079"/>
    </source>
</evidence>
<keyword evidence="7" id="KW-0443">Lipid metabolism</keyword>
<keyword evidence="6 7" id="KW-0472">Membrane</keyword>
<evidence type="ECO:0000256" key="4">
    <source>
        <dbReference type="ARBA" id="ARBA00022801"/>
    </source>
</evidence>
<dbReference type="EMBL" id="CP111026">
    <property type="protein sequence ID" value="WAR27573.1"/>
    <property type="molecule type" value="Genomic_DNA"/>
</dbReference>
<dbReference type="EC" id="3.5.1.-" evidence="7"/>
<dbReference type="Pfam" id="PF05875">
    <property type="entry name" value="Ceramidase"/>
    <property type="match status" value="1"/>
</dbReference>
<evidence type="ECO:0000256" key="2">
    <source>
        <dbReference type="ARBA" id="ARBA00009780"/>
    </source>
</evidence>
<feature type="transmembrane region" description="Helical" evidence="7">
    <location>
        <begin position="58"/>
        <end position="77"/>
    </location>
</feature>
<protein>
    <recommendedName>
        <fullName evidence="7">Alkaline ceramidase</fullName>
        <ecNumber evidence="7">3.5.1.-</ecNumber>
    </recommendedName>
</protein>
<organism evidence="8 9">
    <name type="scientific">Mya arenaria</name>
    <name type="common">Soft-shell clam</name>
    <dbReference type="NCBI Taxonomy" id="6604"/>
    <lineage>
        <taxon>Eukaryota</taxon>
        <taxon>Metazoa</taxon>
        <taxon>Spiralia</taxon>
        <taxon>Lophotrochozoa</taxon>
        <taxon>Mollusca</taxon>
        <taxon>Bivalvia</taxon>
        <taxon>Autobranchia</taxon>
        <taxon>Heteroconchia</taxon>
        <taxon>Euheterodonta</taxon>
        <taxon>Imparidentia</taxon>
        <taxon>Neoheterodontei</taxon>
        <taxon>Myida</taxon>
        <taxon>Myoidea</taxon>
        <taxon>Myidae</taxon>
        <taxon>Mya</taxon>
    </lineage>
</organism>
<keyword evidence="3 7" id="KW-0812">Transmembrane</keyword>